<comment type="subcellular location">
    <subcellularLocation>
        <location evidence="1">Cell outer membrane</location>
        <topology evidence="1">Multi-pass membrane protein</topology>
    </subcellularLocation>
</comment>
<evidence type="ECO:0000256" key="10">
    <source>
        <dbReference type="ARBA" id="ARBA00023237"/>
    </source>
</evidence>
<keyword evidence="3" id="KW-1134">Transmembrane beta strand</keyword>
<protein>
    <submittedName>
        <fullName evidence="16">Outer membrane receptor protein involved in Fe transport</fullName>
    </submittedName>
</protein>
<feature type="domain" description="TonB-dependent receptor-like beta-barrel" evidence="14">
    <location>
        <begin position="283"/>
        <end position="728"/>
    </location>
</feature>
<evidence type="ECO:0000259" key="15">
    <source>
        <dbReference type="Pfam" id="PF07715"/>
    </source>
</evidence>
<keyword evidence="17" id="KW-1185">Reference proteome</keyword>
<evidence type="ECO:0000256" key="8">
    <source>
        <dbReference type="ARBA" id="ARBA00023077"/>
    </source>
</evidence>
<comment type="caution">
    <text evidence="16">The sequence shown here is derived from an EMBL/GenBank/DDBJ whole genome shotgun (WGS) entry which is preliminary data.</text>
</comment>
<evidence type="ECO:0000256" key="11">
    <source>
        <dbReference type="RuleBase" id="RU003357"/>
    </source>
</evidence>
<dbReference type="Gene3D" id="2.40.170.20">
    <property type="entry name" value="TonB-dependent receptor, beta-barrel domain"/>
    <property type="match status" value="1"/>
</dbReference>
<organism evidence="16 17">
    <name type="scientific">Prosthecobacter fusiformis</name>
    <dbReference type="NCBI Taxonomy" id="48464"/>
    <lineage>
        <taxon>Bacteria</taxon>
        <taxon>Pseudomonadati</taxon>
        <taxon>Verrucomicrobiota</taxon>
        <taxon>Verrucomicrobiia</taxon>
        <taxon>Verrucomicrobiales</taxon>
        <taxon>Verrucomicrobiaceae</taxon>
        <taxon>Prosthecobacter</taxon>
    </lineage>
</organism>
<proteinExistence type="inferred from homology"/>
<keyword evidence="9 11" id="KW-0472">Membrane</keyword>
<dbReference type="PANTHER" id="PTHR32552:SF81">
    <property type="entry name" value="TONB-DEPENDENT OUTER MEMBRANE RECEPTOR"/>
    <property type="match status" value="1"/>
</dbReference>
<evidence type="ECO:0000259" key="14">
    <source>
        <dbReference type="Pfam" id="PF00593"/>
    </source>
</evidence>
<keyword evidence="13" id="KW-0732">Signal</keyword>
<dbReference type="InterPro" id="IPR039426">
    <property type="entry name" value="TonB-dep_rcpt-like"/>
</dbReference>
<evidence type="ECO:0000256" key="3">
    <source>
        <dbReference type="ARBA" id="ARBA00022452"/>
    </source>
</evidence>
<name>A0A4R7S098_9BACT</name>
<feature type="domain" description="TonB-dependent receptor plug" evidence="15">
    <location>
        <begin position="87"/>
        <end position="168"/>
    </location>
</feature>
<dbReference type="EMBL" id="SOCA01000003">
    <property type="protein sequence ID" value="TDU70856.1"/>
    <property type="molecule type" value="Genomic_DNA"/>
</dbReference>
<sequence>MIPSHRPFSPTRLILPCLMAMSPLSMTAQETQPGQPAPKPAAAPPAQQAALTAPSPLTLSLILDSLRNLPALMPQAGSAEPRVMRPLSDATQSTPGAWLRHGSLRQDSTFFLRGLGGSVSNPYVTTYLDGVPQLHGYSANVELLDGEEASVLTGPQGTALPRNSLGGALWITSRRPSLTNFEGEMESTYGNYNLYEFRGRVTTPLIRDQLGFSFAGGYQERDGFSENPATGHDLDSRSASFGKAQFLWTPDPALEVRLIITGESARDGDDALNRLDALRRTSHQGSARDLEGYSNRDVLQPTLQITYHGEHFDLTSTTGYTWWETDRLVDQDRSAEFPLGYVSGPGPALRVRVDRSDTTFQQLRNRAEQHTFTQALRLSNPADTPVILSDSVKMAWHAGAVFHHTDHEQQTNLHQAEADLSTPPPGFFFPLDAQNINTATQMETTGITTYLQGTFTFRERLHLQTGLRWDYERQRFEGSQLLTALSIVGPIVPFAYYPLTIAATSRHLQSFTPEAALTFELTPDLLTYISFTGGRQPQTTFDYGNAWDDAHYDYNQARSWNYEWGLQGRVRQAPVSYSLALFYSDLRNLQVNTSDPTHSSSPYFNGGVSVGHADASAYGLETALAWSPLPCWQLYGQAALTQATYRRGSMETVFIERHSISGHQLAYSPDYTATVGTLFTWKLPHSLSLYAGADVQFIGPYHFDATNQAAQDAFTLTHFRLGIRHRNWFAEAFAQNAFDTEYVSSAHLYAENTYADTYYLGESGPPATFGLRVGLRF</sequence>
<dbReference type="InterPro" id="IPR000531">
    <property type="entry name" value="Beta-barrel_TonB"/>
</dbReference>
<keyword evidence="4" id="KW-0410">Iron transport</keyword>
<keyword evidence="16" id="KW-0675">Receptor</keyword>
<evidence type="ECO:0000256" key="4">
    <source>
        <dbReference type="ARBA" id="ARBA00022496"/>
    </source>
</evidence>
<evidence type="ECO:0000256" key="7">
    <source>
        <dbReference type="ARBA" id="ARBA00023065"/>
    </source>
</evidence>
<feature type="region of interest" description="Disordered" evidence="12">
    <location>
        <begin position="28"/>
        <end position="50"/>
    </location>
</feature>
<dbReference type="AlphaFoldDB" id="A0A4R7S098"/>
<keyword evidence="5" id="KW-0812">Transmembrane</keyword>
<dbReference type="GO" id="GO:0006826">
    <property type="term" value="P:iron ion transport"/>
    <property type="evidence" value="ECO:0007669"/>
    <property type="project" value="UniProtKB-KW"/>
</dbReference>
<evidence type="ECO:0000256" key="5">
    <source>
        <dbReference type="ARBA" id="ARBA00022692"/>
    </source>
</evidence>
<keyword evidence="8 11" id="KW-0798">TonB box</keyword>
<dbReference type="Pfam" id="PF07715">
    <property type="entry name" value="Plug"/>
    <property type="match status" value="1"/>
</dbReference>
<dbReference type="GO" id="GO:0009279">
    <property type="term" value="C:cell outer membrane"/>
    <property type="evidence" value="ECO:0007669"/>
    <property type="project" value="UniProtKB-SubCell"/>
</dbReference>
<dbReference type="InterPro" id="IPR012910">
    <property type="entry name" value="Plug_dom"/>
</dbReference>
<keyword evidence="7" id="KW-0406">Ion transport</keyword>
<dbReference type="OrthoDB" id="127311at2"/>
<reference evidence="16 17" key="1">
    <citation type="submission" date="2019-03" db="EMBL/GenBank/DDBJ databases">
        <title>Genomic Encyclopedia of Archaeal and Bacterial Type Strains, Phase II (KMG-II): from individual species to whole genera.</title>
        <authorList>
            <person name="Goeker M."/>
        </authorList>
    </citation>
    <scope>NUCLEOTIDE SEQUENCE [LARGE SCALE GENOMIC DNA]</scope>
    <source>
        <strain evidence="16 17">ATCC 25309</strain>
    </source>
</reference>
<keyword evidence="2" id="KW-0813">Transport</keyword>
<accession>A0A4R7S098</accession>
<dbReference type="Proteomes" id="UP000295662">
    <property type="component" value="Unassembled WGS sequence"/>
</dbReference>
<evidence type="ECO:0000256" key="2">
    <source>
        <dbReference type="ARBA" id="ARBA00022448"/>
    </source>
</evidence>
<evidence type="ECO:0000256" key="1">
    <source>
        <dbReference type="ARBA" id="ARBA00004571"/>
    </source>
</evidence>
<feature type="chain" id="PRO_5020386693" evidence="13">
    <location>
        <begin position="29"/>
        <end position="777"/>
    </location>
</feature>
<evidence type="ECO:0000256" key="13">
    <source>
        <dbReference type="SAM" id="SignalP"/>
    </source>
</evidence>
<keyword evidence="6" id="KW-0408">Iron</keyword>
<evidence type="ECO:0000256" key="9">
    <source>
        <dbReference type="ARBA" id="ARBA00023136"/>
    </source>
</evidence>
<dbReference type="InterPro" id="IPR036942">
    <property type="entry name" value="Beta-barrel_TonB_sf"/>
</dbReference>
<dbReference type="SUPFAM" id="SSF56935">
    <property type="entry name" value="Porins"/>
    <property type="match status" value="1"/>
</dbReference>
<feature type="signal peptide" evidence="13">
    <location>
        <begin position="1"/>
        <end position="28"/>
    </location>
</feature>
<keyword evidence="10" id="KW-0998">Cell outer membrane</keyword>
<comment type="similarity">
    <text evidence="11">Belongs to the TonB-dependent receptor family.</text>
</comment>
<evidence type="ECO:0000313" key="17">
    <source>
        <dbReference type="Proteomes" id="UP000295662"/>
    </source>
</evidence>
<evidence type="ECO:0000256" key="6">
    <source>
        <dbReference type="ARBA" id="ARBA00023004"/>
    </source>
</evidence>
<dbReference type="PANTHER" id="PTHR32552">
    <property type="entry name" value="FERRICHROME IRON RECEPTOR-RELATED"/>
    <property type="match status" value="1"/>
</dbReference>
<gene>
    <name evidence="16" type="ORF">EI77_01974</name>
</gene>
<dbReference type="Pfam" id="PF00593">
    <property type="entry name" value="TonB_dep_Rec_b-barrel"/>
    <property type="match status" value="1"/>
</dbReference>
<evidence type="ECO:0000256" key="12">
    <source>
        <dbReference type="SAM" id="MobiDB-lite"/>
    </source>
</evidence>
<evidence type="ECO:0000313" key="16">
    <source>
        <dbReference type="EMBL" id="TDU70856.1"/>
    </source>
</evidence>